<feature type="domain" description="Cas12f1-like TNB" evidence="7">
    <location>
        <begin position="299"/>
        <end position="361"/>
    </location>
</feature>
<organism evidence="8 9">
    <name type="scientific">Lachnospira multipara</name>
    <dbReference type="NCBI Taxonomy" id="28051"/>
    <lineage>
        <taxon>Bacteria</taxon>
        <taxon>Bacillati</taxon>
        <taxon>Bacillota</taxon>
        <taxon>Clostridia</taxon>
        <taxon>Lachnospirales</taxon>
        <taxon>Lachnospiraceae</taxon>
        <taxon>Lachnospira</taxon>
    </lineage>
</organism>
<dbReference type="NCBIfam" id="NF040570">
    <property type="entry name" value="guided_TnpB"/>
    <property type="match status" value="1"/>
</dbReference>
<dbReference type="Proteomes" id="UP000236726">
    <property type="component" value="Unassembled WGS sequence"/>
</dbReference>
<evidence type="ECO:0000256" key="5">
    <source>
        <dbReference type="ARBA" id="ARBA00023172"/>
    </source>
</evidence>
<gene>
    <name evidence="8" type="ORF">SAMN05216537_1243</name>
</gene>
<dbReference type="RefSeq" id="WP_103953559.1">
    <property type="nucleotide sequence ID" value="NZ_FNUL01000024.1"/>
</dbReference>
<sequence>MQLSETLKLYMTNEQKALVVMTMNEYISTVNSLVSVAISGISISKYTTADVKANLPSALTNQCIRDAKSIVKKHNKACRDADRKNAKFANQGKDIKIVATVPTLKKPCCYINNQNFKINGDYIEFPVMVKGKSKRLSVKTKMTDNQKSVFANSKLGTMRIVYKGNKIVAQVVYETVEPTYDSEGNVMGVDLGIKCPAVSYTSDGNIKFYGNGRKNKYMRRHYKYLRKKLQKAKHINAVKRINDKEQRIMRDIDHKISHDIVKTAVTHNVKTIKLERLANIRSTTRTSRKNNHSLHNWSFYRLAQFIEYKAKLAGIAVEYVNPAYTSQTCPVCGHVHHANDRIYACKCGFHIHRDILGAMNICNSTEYVGDNDIRHTA</sequence>
<dbReference type="InterPro" id="IPR010095">
    <property type="entry name" value="Cas12f1-like_TNB"/>
</dbReference>
<dbReference type="Pfam" id="PF07282">
    <property type="entry name" value="Cas12f1-like_TNB"/>
    <property type="match status" value="1"/>
</dbReference>
<comment type="similarity">
    <text evidence="1">In the C-terminal section; belongs to the transposase 35 family.</text>
</comment>
<dbReference type="GO" id="GO:0003677">
    <property type="term" value="F:DNA binding"/>
    <property type="evidence" value="ECO:0007669"/>
    <property type="project" value="UniProtKB-KW"/>
</dbReference>
<evidence type="ECO:0000256" key="2">
    <source>
        <dbReference type="ARBA" id="ARBA00011044"/>
    </source>
</evidence>
<dbReference type="EMBL" id="FNUL01000024">
    <property type="protein sequence ID" value="SEG08133.1"/>
    <property type="molecule type" value="Genomic_DNA"/>
</dbReference>
<feature type="domain" description="Probable transposase IS891/IS1136/IS1341" evidence="6">
    <location>
        <begin position="171"/>
        <end position="280"/>
    </location>
</feature>
<keyword evidence="3" id="KW-0815">Transposition</keyword>
<keyword evidence="4" id="KW-0238">DNA-binding</keyword>
<reference evidence="8 9" key="1">
    <citation type="submission" date="2016-10" db="EMBL/GenBank/DDBJ databases">
        <authorList>
            <person name="de Groot N.N."/>
        </authorList>
    </citation>
    <scope>NUCLEOTIDE SEQUENCE [LARGE SCALE GENOMIC DNA]</scope>
    <source>
        <strain evidence="8 9">D15d</strain>
    </source>
</reference>
<dbReference type="GO" id="GO:0032196">
    <property type="term" value="P:transposition"/>
    <property type="evidence" value="ECO:0007669"/>
    <property type="project" value="UniProtKB-KW"/>
</dbReference>
<proteinExistence type="inferred from homology"/>
<dbReference type="InterPro" id="IPR001959">
    <property type="entry name" value="Transposase"/>
</dbReference>
<evidence type="ECO:0000256" key="1">
    <source>
        <dbReference type="ARBA" id="ARBA00008761"/>
    </source>
</evidence>
<protein>
    <submittedName>
        <fullName evidence="8">Transposase, IS605 OrfB family, central region</fullName>
    </submittedName>
</protein>
<dbReference type="InterPro" id="IPR051399">
    <property type="entry name" value="RNA-guided_DNA_endo/Transpos"/>
</dbReference>
<evidence type="ECO:0000259" key="6">
    <source>
        <dbReference type="Pfam" id="PF01385"/>
    </source>
</evidence>
<dbReference type="AlphaFoldDB" id="A0A1H5X914"/>
<dbReference type="GO" id="GO:0006310">
    <property type="term" value="P:DNA recombination"/>
    <property type="evidence" value="ECO:0007669"/>
    <property type="project" value="UniProtKB-KW"/>
</dbReference>
<evidence type="ECO:0000259" key="7">
    <source>
        <dbReference type="Pfam" id="PF07282"/>
    </source>
</evidence>
<name>A0A1H5X914_9FIRM</name>
<dbReference type="NCBIfam" id="TIGR01766">
    <property type="entry name" value="IS200/IS605 family accessory protein TnpB-like domain"/>
    <property type="match status" value="1"/>
</dbReference>
<comment type="similarity">
    <text evidence="2">In the N-terminal section; belongs to the transposase 2 family.</text>
</comment>
<keyword evidence="9" id="KW-1185">Reference proteome</keyword>
<dbReference type="PANTHER" id="PTHR30405">
    <property type="entry name" value="TRANSPOSASE"/>
    <property type="match status" value="1"/>
</dbReference>
<evidence type="ECO:0000256" key="3">
    <source>
        <dbReference type="ARBA" id="ARBA00022578"/>
    </source>
</evidence>
<keyword evidence="5" id="KW-0233">DNA recombination</keyword>
<accession>A0A1H5X914</accession>
<evidence type="ECO:0000256" key="4">
    <source>
        <dbReference type="ARBA" id="ARBA00023125"/>
    </source>
</evidence>
<dbReference type="Pfam" id="PF01385">
    <property type="entry name" value="OrfB_IS605"/>
    <property type="match status" value="1"/>
</dbReference>
<dbReference type="PANTHER" id="PTHR30405:SF11">
    <property type="entry name" value="RNA-GUIDED DNA ENDONUCLEASE RV2885C-RELATED"/>
    <property type="match status" value="1"/>
</dbReference>
<evidence type="ECO:0000313" key="9">
    <source>
        <dbReference type="Proteomes" id="UP000236726"/>
    </source>
</evidence>
<evidence type="ECO:0000313" key="8">
    <source>
        <dbReference type="EMBL" id="SEG08133.1"/>
    </source>
</evidence>